<comment type="caution">
    <text evidence="1">The sequence shown here is derived from an EMBL/GenBank/DDBJ whole genome shotgun (WGS) entry which is preliminary data.</text>
</comment>
<name>A0AAV8VZN7_9CUCU</name>
<evidence type="ECO:0000313" key="1">
    <source>
        <dbReference type="EMBL" id="KAJ8919786.1"/>
    </source>
</evidence>
<accession>A0AAV8VZN7</accession>
<sequence length="62" mass="7070">MHQTVTPTNWSPEAFENCVKLRKEYKMYISPYPSQLENPNLEVKTGTISTAESINHGKDTTL</sequence>
<protein>
    <submittedName>
        <fullName evidence="1">Uncharacterized protein</fullName>
    </submittedName>
</protein>
<proteinExistence type="predicted"/>
<reference evidence="1 2" key="1">
    <citation type="journal article" date="2023" name="Insect Mol. Biol.">
        <title>Genome sequencing provides insights into the evolution of gene families encoding plant cell wall-degrading enzymes in longhorned beetles.</title>
        <authorList>
            <person name="Shin N.R."/>
            <person name="Okamura Y."/>
            <person name="Kirsch R."/>
            <person name="Pauchet Y."/>
        </authorList>
    </citation>
    <scope>NUCLEOTIDE SEQUENCE [LARGE SCALE GENOMIC DNA]</scope>
    <source>
        <strain evidence="1">EAD_L_NR</strain>
    </source>
</reference>
<organism evidence="1 2">
    <name type="scientific">Exocentrus adspersus</name>
    <dbReference type="NCBI Taxonomy" id="1586481"/>
    <lineage>
        <taxon>Eukaryota</taxon>
        <taxon>Metazoa</taxon>
        <taxon>Ecdysozoa</taxon>
        <taxon>Arthropoda</taxon>
        <taxon>Hexapoda</taxon>
        <taxon>Insecta</taxon>
        <taxon>Pterygota</taxon>
        <taxon>Neoptera</taxon>
        <taxon>Endopterygota</taxon>
        <taxon>Coleoptera</taxon>
        <taxon>Polyphaga</taxon>
        <taxon>Cucujiformia</taxon>
        <taxon>Chrysomeloidea</taxon>
        <taxon>Cerambycidae</taxon>
        <taxon>Lamiinae</taxon>
        <taxon>Acanthocinini</taxon>
        <taxon>Exocentrus</taxon>
    </lineage>
</organism>
<keyword evidence="2" id="KW-1185">Reference proteome</keyword>
<dbReference type="Proteomes" id="UP001159042">
    <property type="component" value="Unassembled WGS sequence"/>
</dbReference>
<dbReference type="EMBL" id="JANEYG010000016">
    <property type="protein sequence ID" value="KAJ8919786.1"/>
    <property type="molecule type" value="Genomic_DNA"/>
</dbReference>
<dbReference type="AlphaFoldDB" id="A0AAV8VZN7"/>
<gene>
    <name evidence="1" type="ORF">NQ315_006315</name>
</gene>
<evidence type="ECO:0000313" key="2">
    <source>
        <dbReference type="Proteomes" id="UP001159042"/>
    </source>
</evidence>